<keyword evidence="3" id="KW-1185">Reference proteome</keyword>
<dbReference type="InParanoid" id="A0A136JFY8"/>
<evidence type="ECO:0000313" key="3">
    <source>
        <dbReference type="Proteomes" id="UP000070501"/>
    </source>
</evidence>
<feature type="signal peptide" evidence="1">
    <location>
        <begin position="1"/>
        <end position="22"/>
    </location>
</feature>
<accession>A0A136JFY8</accession>
<evidence type="ECO:0000313" key="2">
    <source>
        <dbReference type="EMBL" id="KXJ96062.1"/>
    </source>
</evidence>
<organism evidence="2 3">
    <name type="scientific">Microdochium bolleyi</name>
    <dbReference type="NCBI Taxonomy" id="196109"/>
    <lineage>
        <taxon>Eukaryota</taxon>
        <taxon>Fungi</taxon>
        <taxon>Dikarya</taxon>
        <taxon>Ascomycota</taxon>
        <taxon>Pezizomycotina</taxon>
        <taxon>Sordariomycetes</taxon>
        <taxon>Xylariomycetidae</taxon>
        <taxon>Xylariales</taxon>
        <taxon>Microdochiaceae</taxon>
        <taxon>Microdochium</taxon>
    </lineage>
</organism>
<name>A0A136JFY8_9PEZI</name>
<feature type="chain" id="PRO_5007293754" evidence="1">
    <location>
        <begin position="23"/>
        <end position="91"/>
    </location>
</feature>
<evidence type="ECO:0000256" key="1">
    <source>
        <dbReference type="SAM" id="SignalP"/>
    </source>
</evidence>
<proteinExistence type="predicted"/>
<reference evidence="3" key="1">
    <citation type="submission" date="2016-02" db="EMBL/GenBank/DDBJ databases">
        <title>Draft genome sequence of Microdochium bolleyi, a fungal endophyte of beachgrass.</title>
        <authorList>
            <consortium name="DOE Joint Genome Institute"/>
            <person name="David A.S."/>
            <person name="May G."/>
            <person name="Haridas S."/>
            <person name="Lim J."/>
            <person name="Wang M."/>
            <person name="Labutti K."/>
            <person name="Lipzen A."/>
            <person name="Barry K."/>
            <person name="Grigoriev I.V."/>
        </authorList>
    </citation>
    <scope>NUCLEOTIDE SEQUENCE [LARGE SCALE GENOMIC DNA]</scope>
    <source>
        <strain evidence="3">J235TASD1</strain>
    </source>
</reference>
<dbReference type="AlphaFoldDB" id="A0A136JFY8"/>
<keyword evidence="1" id="KW-0732">Signal</keyword>
<sequence length="91" mass="9111">MPMIWPGSRGVLPELLLLVSVAEDVPPEGPGPEDDCVVAAVAELAGVVDASVVVSVVGGVLATGEALVRAVVPVWPAVTGSITLVYPLAAQ</sequence>
<dbReference type="EMBL" id="KQ964246">
    <property type="protein sequence ID" value="KXJ96062.1"/>
    <property type="molecule type" value="Genomic_DNA"/>
</dbReference>
<dbReference type="Proteomes" id="UP000070501">
    <property type="component" value="Unassembled WGS sequence"/>
</dbReference>
<gene>
    <name evidence="2" type="ORF">Micbo1qcDRAFT_158241</name>
</gene>
<protein>
    <submittedName>
        <fullName evidence="2">Uncharacterized protein</fullName>
    </submittedName>
</protein>